<dbReference type="AlphaFoldDB" id="A0A382EFZ5"/>
<dbReference type="EMBL" id="UINC01043981">
    <property type="protein sequence ID" value="SVB48787.1"/>
    <property type="molecule type" value="Genomic_DNA"/>
</dbReference>
<proteinExistence type="predicted"/>
<feature type="non-terminal residue" evidence="1">
    <location>
        <position position="23"/>
    </location>
</feature>
<evidence type="ECO:0000313" key="1">
    <source>
        <dbReference type="EMBL" id="SVB48787.1"/>
    </source>
</evidence>
<protein>
    <submittedName>
        <fullName evidence="1">Uncharacterized protein</fullName>
    </submittedName>
</protein>
<name>A0A382EFZ5_9ZZZZ</name>
<organism evidence="1">
    <name type="scientific">marine metagenome</name>
    <dbReference type="NCBI Taxonomy" id="408172"/>
    <lineage>
        <taxon>unclassified sequences</taxon>
        <taxon>metagenomes</taxon>
        <taxon>ecological metagenomes</taxon>
    </lineage>
</organism>
<sequence>MGVGVVDLLELLGDHLPVLGRHF</sequence>
<accession>A0A382EFZ5</accession>
<reference evidence="1" key="1">
    <citation type="submission" date="2018-05" db="EMBL/GenBank/DDBJ databases">
        <authorList>
            <person name="Lanie J.A."/>
            <person name="Ng W.-L."/>
            <person name="Kazmierczak K.M."/>
            <person name="Andrzejewski T.M."/>
            <person name="Davidsen T.M."/>
            <person name="Wayne K.J."/>
            <person name="Tettelin H."/>
            <person name="Glass J.I."/>
            <person name="Rusch D."/>
            <person name="Podicherti R."/>
            <person name="Tsui H.-C.T."/>
            <person name="Winkler M.E."/>
        </authorList>
    </citation>
    <scope>NUCLEOTIDE SEQUENCE</scope>
</reference>
<gene>
    <name evidence="1" type="ORF">METZ01_LOCUS201641</name>
</gene>